<gene>
    <name evidence="7" type="ORF">FYJ87_03535</name>
</gene>
<organism evidence="7 8">
    <name type="scientific">Corynebacterium urealyticum</name>
    <dbReference type="NCBI Taxonomy" id="43771"/>
    <lineage>
        <taxon>Bacteria</taxon>
        <taxon>Bacillati</taxon>
        <taxon>Actinomycetota</taxon>
        <taxon>Actinomycetes</taxon>
        <taxon>Mycobacteriales</taxon>
        <taxon>Corynebacteriaceae</taxon>
        <taxon>Corynebacterium</taxon>
    </lineage>
</organism>
<dbReference type="PANTHER" id="PTHR30168">
    <property type="entry name" value="PUTATIVE MEMBRANE PROTEIN YPFJ"/>
    <property type="match status" value="1"/>
</dbReference>
<dbReference type="AlphaFoldDB" id="A0A5D4FXV5"/>
<evidence type="ECO:0000313" key="7">
    <source>
        <dbReference type="EMBL" id="TYR20065.1"/>
    </source>
</evidence>
<keyword evidence="7" id="KW-0378">Hydrolase</keyword>
<evidence type="ECO:0000256" key="6">
    <source>
        <dbReference type="SAM" id="Phobius"/>
    </source>
</evidence>
<feature type="region of interest" description="Disordered" evidence="5">
    <location>
        <begin position="1"/>
        <end position="25"/>
    </location>
</feature>
<keyword evidence="7" id="KW-0645">Protease</keyword>
<dbReference type="RefSeq" id="WP_070758960.1">
    <property type="nucleotide sequence ID" value="NZ_CP136640.1"/>
</dbReference>
<reference evidence="7 8" key="1">
    <citation type="submission" date="2019-08" db="EMBL/GenBank/DDBJ databases">
        <title>Draft genome of C. urealyticum strain VH4248.</title>
        <authorList>
            <person name="Navas J."/>
        </authorList>
    </citation>
    <scope>NUCLEOTIDE SEQUENCE [LARGE SCALE GENOMIC DNA]</scope>
    <source>
        <strain evidence="7 8">VH4248</strain>
    </source>
</reference>
<dbReference type="GO" id="GO:0008237">
    <property type="term" value="F:metallopeptidase activity"/>
    <property type="evidence" value="ECO:0007669"/>
    <property type="project" value="UniProtKB-KW"/>
</dbReference>
<dbReference type="Pfam" id="PF04228">
    <property type="entry name" value="Zn_peptidase"/>
    <property type="match status" value="1"/>
</dbReference>
<evidence type="ECO:0000256" key="3">
    <source>
        <dbReference type="ARBA" id="ARBA00022989"/>
    </source>
</evidence>
<dbReference type="GO" id="GO:0016020">
    <property type="term" value="C:membrane"/>
    <property type="evidence" value="ECO:0007669"/>
    <property type="project" value="UniProtKB-SubCell"/>
</dbReference>
<feature type="transmembrane region" description="Helical" evidence="6">
    <location>
        <begin position="44"/>
        <end position="63"/>
    </location>
</feature>
<keyword evidence="7" id="KW-0482">Metalloprotease</keyword>
<evidence type="ECO:0000256" key="1">
    <source>
        <dbReference type="ARBA" id="ARBA00004167"/>
    </source>
</evidence>
<name>A0A5D4FXV5_9CORY</name>
<sequence length="312" mass="32773">MTFNQNLGDSSGRAQGGGNSGGSNFGGGNRGGGNFLINMLVSQVGARFGLPGIIIAGLVIFFLNSGGGIPGIGGGGANNVQGPQTDSDALAHCKTYEDANEHDDCRIQATATVLDDFWGEALPQEANIEYTKPGLFIGSGQLNTACGAADASQSGPFYCPGDETAYFATPFFKQLRQMGGSDGPFAQMYVVAHEFGHHIQHLEGNLGLSDYNNPGEDSNAVKMELQADCYAGLWASQADKGPDAMLDPITQDQVDQAVKTAQSIGDDAIQKSAGRSVNPEKWTHGSSQQRVDAFLRGYQGGTMASCEANFRR</sequence>
<comment type="caution">
    <text evidence="7">The sequence shown here is derived from an EMBL/GenBank/DDBJ whole genome shotgun (WGS) entry which is preliminary data.</text>
</comment>
<protein>
    <submittedName>
        <fullName evidence="7">Metalloprotease</fullName>
    </submittedName>
</protein>
<feature type="compositionally biased region" description="Gly residues" evidence="5">
    <location>
        <begin position="14"/>
        <end position="25"/>
    </location>
</feature>
<keyword evidence="3 6" id="KW-1133">Transmembrane helix</keyword>
<dbReference type="PANTHER" id="PTHR30168:SF0">
    <property type="entry name" value="INNER MEMBRANE PROTEIN"/>
    <property type="match status" value="1"/>
</dbReference>
<dbReference type="SUPFAM" id="SSF55486">
    <property type="entry name" value="Metalloproteases ('zincins'), catalytic domain"/>
    <property type="match status" value="1"/>
</dbReference>
<comment type="subcellular location">
    <subcellularLocation>
        <location evidence="1">Membrane</location>
        <topology evidence="1">Single-pass membrane protein</topology>
    </subcellularLocation>
</comment>
<dbReference type="InterPro" id="IPR007343">
    <property type="entry name" value="Uncharacterised_pept_Zn_put"/>
</dbReference>
<proteinExistence type="predicted"/>
<evidence type="ECO:0000256" key="5">
    <source>
        <dbReference type="SAM" id="MobiDB-lite"/>
    </source>
</evidence>
<evidence type="ECO:0000256" key="2">
    <source>
        <dbReference type="ARBA" id="ARBA00022692"/>
    </source>
</evidence>
<dbReference type="EMBL" id="VSZI01000001">
    <property type="protein sequence ID" value="TYR20065.1"/>
    <property type="molecule type" value="Genomic_DNA"/>
</dbReference>
<dbReference type="Proteomes" id="UP000324726">
    <property type="component" value="Unassembled WGS sequence"/>
</dbReference>
<evidence type="ECO:0000256" key="4">
    <source>
        <dbReference type="ARBA" id="ARBA00023136"/>
    </source>
</evidence>
<keyword evidence="4 6" id="KW-0472">Membrane</keyword>
<keyword evidence="2 6" id="KW-0812">Transmembrane</keyword>
<evidence type="ECO:0000313" key="8">
    <source>
        <dbReference type="Proteomes" id="UP000324726"/>
    </source>
</evidence>
<dbReference type="GO" id="GO:0006508">
    <property type="term" value="P:proteolysis"/>
    <property type="evidence" value="ECO:0007669"/>
    <property type="project" value="UniProtKB-KW"/>
</dbReference>
<accession>A0A5D4FXV5</accession>